<evidence type="ECO:0000256" key="2">
    <source>
        <dbReference type="SAM" id="SignalP"/>
    </source>
</evidence>
<dbReference type="Proteomes" id="UP000198417">
    <property type="component" value="Unassembled WGS sequence"/>
</dbReference>
<evidence type="ECO:0000313" key="3">
    <source>
        <dbReference type="EMBL" id="SNR55472.1"/>
    </source>
</evidence>
<evidence type="ECO:0000256" key="1">
    <source>
        <dbReference type="SAM" id="MobiDB-lite"/>
    </source>
</evidence>
<keyword evidence="4" id="KW-1185">Reference proteome</keyword>
<gene>
    <name evidence="3" type="ORF">SAMN06265370_11019</name>
</gene>
<sequence length="125" mass="14173">MKKLTVAALVVTLCAPLHAQEAEDEGFDLMREGARQLFRGLMQEMGPALDDLQELGDEMRPKMRDFAAYMGPALRDLMAEVEDWSVYHPPEKLPNGDIIMRHKTPEEVEPTPDLESPEPQEQIDL</sequence>
<dbReference type="OrthoDB" id="7308154at2"/>
<feature type="compositionally biased region" description="Acidic residues" evidence="1">
    <location>
        <begin position="107"/>
        <end position="125"/>
    </location>
</feature>
<dbReference type="EMBL" id="FZNN01000010">
    <property type="protein sequence ID" value="SNR55472.1"/>
    <property type="molecule type" value="Genomic_DNA"/>
</dbReference>
<dbReference type="RefSeq" id="WP_089270758.1">
    <property type="nucleotide sequence ID" value="NZ_FZNN01000010.1"/>
</dbReference>
<evidence type="ECO:0000313" key="4">
    <source>
        <dbReference type="Proteomes" id="UP000198417"/>
    </source>
</evidence>
<name>A0A238XA21_9RHOB</name>
<feature type="region of interest" description="Disordered" evidence="1">
    <location>
        <begin position="95"/>
        <end position="125"/>
    </location>
</feature>
<feature type="chain" id="PRO_5012330892" description="AAA+ family ATPase" evidence="2">
    <location>
        <begin position="20"/>
        <end position="125"/>
    </location>
</feature>
<protein>
    <recommendedName>
        <fullName evidence="5">AAA+ family ATPase</fullName>
    </recommendedName>
</protein>
<feature type="signal peptide" evidence="2">
    <location>
        <begin position="1"/>
        <end position="19"/>
    </location>
</feature>
<organism evidence="3 4">
    <name type="scientific">Puniceibacterium sediminis</name>
    <dbReference type="NCBI Taxonomy" id="1608407"/>
    <lineage>
        <taxon>Bacteria</taxon>
        <taxon>Pseudomonadati</taxon>
        <taxon>Pseudomonadota</taxon>
        <taxon>Alphaproteobacteria</taxon>
        <taxon>Rhodobacterales</taxon>
        <taxon>Paracoccaceae</taxon>
        <taxon>Puniceibacterium</taxon>
    </lineage>
</organism>
<accession>A0A238XA21</accession>
<reference evidence="3 4" key="1">
    <citation type="submission" date="2017-06" db="EMBL/GenBank/DDBJ databases">
        <authorList>
            <person name="Kim H.J."/>
            <person name="Triplett B.A."/>
        </authorList>
    </citation>
    <scope>NUCLEOTIDE SEQUENCE [LARGE SCALE GENOMIC DNA]</scope>
    <source>
        <strain evidence="3 4">DSM 29052</strain>
    </source>
</reference>
<proteinExistence type="predicted"/>
<evidence type="ECO:0008006" key="5">
    <source>
        <dbReference type="Google" id="ProtNLM"/>
    </source>
</evidence>
<dbReference type="AlphaFoldDB" id="A0A238XA21"/>
<keyword evidence="2" id="KW-0732">Signal</keyword>